<dbReference type="PANTHER" id="PTHR11803:SF58">
    <property type="entry name" value="PROTEIN HMF1-RELATED"/>
    <property type="match status" value="1"/>
</dbReference>
<evidence type="ECO:0000256" key="1">
    <source>
        <dbReference type="ARBA" id="ARBA00010552"/>
    </source>
</evidence>
<sequence length="126" mass="13071">MSKTVISAENAPKAIGPYSQAISANGVLATSGQLPINPATGKIVEGDIKAQTEQCFKNIKAILAAAGLTVDNIIKTTVFLADIADFAAMNEVYAQNITSDFPARSAFQVAALPMGAKVEIETLCAV</sequence>
<dbReference type="EMBL" id="FLUN01000001">
    <property type="protein sequence ID" value="SBW05519.1"/>
    <property type="molecule type" value="Genomic_DNA"/>
</dbReference>
<accession>A0A212K1D7</accession>
<dbReference type="GO" id="GO:0019239">
    <property type="term" value="F:deaminase activity"/>
    <property type="evidence" value="ECO:0007669"/>
    <property type="project" value="TreeGrafter"/>
</dbReference>
<dbReference type="FunFam" id="3.30.1330.40:FF:000001">
    <property type="entry name" value="L-PSP family endoribonuclease"/>
    <property type="match status" value="1"/>
</dbReference>
<dbReference type="InterPro" id="IPR006056">
    <property type="entry name" value="RidA"/>
</dbReference>
<dbReference type="NCBIfam" id="TIGR00004">
    <property type="entry name" value="Rid family detoxifying hydrolase"/>
    <property type="match status" value="1"/>
</dbReference>
<dbReference type="InterPro" id="IPR019897">
    <property type="entry name" value="RidA_CS"/>
</dbReference>
<dbReference type="PROSITE" id="PS01094">
    <property type="entry name" value="UPF0076"/>
    <property type="match status" value="1"/>
</dbReference>
<organism evidence="2">
    <name type="scientific">uncultured Eubacteriales bacterium</name>
    <dbReference type="NCBI Taxonomy" id="172733"/>
    <lineage>
        <taxon>Bacteria</taxon>
        <taxon>Bacillati</taxon>
        <taxon>Bacillota</taxon>
        <taxon>Clostridia</taxon>
        <taxon>Eubacteriales</taxon>
        <taxon>environmental samples</taxon>
    </lineage>
</organism>
<dbReference type="InterPro" id="IPR006175">
    <property type="entry name" value="YjgF/YER057c/UK114"/>
</dbReference>
<evidence type="ECO:0000313" key="2">
    <source>
        <dbReference type="EMBL" id="SBW05519.1"/>
    </source>
</evidence>
<protein>
    <submittedName>
        <fullName evidence="2">Ketoacid-binding protein</fullName>
    </submittedName>
</protein>
<comment type="similarity">
    <text evidence="1">Belongs to the RutC family.</text>
</comment>
<dbReference type="PANTHER" id="PTHR11803">
    <property type="entry name" value="2-IMINOBUTANOATE/2-IMINOPROPANOATE DEAMINASE RIDA"/>
    <property type="match status" value="1"/>
</dbReference>
<dbReference type="InterPro" id="IPR035959">
    <property type="entry name" value="RutC-like_sf"/>
</dbReference>
<gene>
    <name evidence="2" type="primary">yjgF</name>
    <name evidence="2" type="ORF">KL86CLO1_12042</name>
</gene>
<proteinExistence type="inferred from homology"/>
<dbReference type="SUPFAM" id="SSF55298">
    <property type="entry name" value="YjgF-like"/>
    <property type="match status" value="1"/>
</dbReference>
<dbReference type="GO" id="GO:0005829">
    <property type="term" value="C:cytosol"/>
    <property type="evidence" value="ECO:0007669"/>
    <property type="project" value="TreeGrafter"/>
</dbReference>
<dbReference type="Pfam" id="PF01042">
    <property type="entry name" value="Ribonuc_L-PSP"/>
    <property type="match status" value="1"/>
</dbReference>
<reference evidence="2" key="1">
    <citation type="submission" date="2016-04" db="EMBL/GenBank/DDBJ databases">
        <authorList>
            <person name="Evans L.H."/>
            <person name="Alamgir A."/>
            <person name="Owens N."/>
            <person name="Weber N.D."/>
            <person name="Virtaneva K."/>
            <person name="Barbian K."/>
            <person name="Babar A."/>
            <person name="Rosenke K."/>
        </authorList>
    </citation>
    <scope>NUCLEOTIDE SEQUENCE</scope>
    <source>
        <strain evidence="2">86</strain>
    </source>
</reference>
<name>A0A212K1D7_9FIRM</name>
<dbReference type="Gene3D" id="3.30.1330.40">
    <property type="entry name" value="RutC-like"/>
    <property type="match status" value="1"/>
</dbReference>
<dbReference type="AlphaFoldDB" id="A0A212K1D7"/>
<dbReference type="CDD" id="cd00448">
    <property type="entry name" value="YjgF_YER057c_UK114_family"/>
    <property type="match status" value="1"/>
</dbReference>